<evidence type="ECO:0000313" key="3">
    <source>
        <dbReference type="Proteomes" id="UP001337655"/>
    </source>
</evidence>
<keyword evidence="3" id="KW-1185">Reference proteome</keyword>
<dbReference type="RefSeq" id="XP_064655226.1">
    <property type="nucleotide sequence ID" value="XM_064806409.1"/>
</dbReference>
<dbReference type="EMBL" id="JAVRRT010000017">
    <property type="protein sequence ID" value="KAK5165083.1"/>
    <property type="molecule type" value="Genomic_DNA"/>
</dbReference>
<dbReference type="Proteomes" id="UP001337655">
    <property type="component" value="Unassembled WGS sequence"/>
</dbReference>
<protein>
    <submittedName>
        <fullName evidence="2">Uncharacterized protein</fullName>
    </submittedName>
</protein>
<dbReference type="GeneID" id="89930512"/>
<evidence type="ECO:0000313" key="2">
    <source>
        <dbReference type="EMBL" id="KAK5165083.1"/>
    </source>
</evidence>
<reference evidence="2 3" key="1">
    <citation type="submission" date="2023-08" db="EMBL/GenBank/DDBJ databases">
        <title>Black Yeasts Isolated from many extreme environments.</title>
        <authorList>
            <person name="Coleine C."/>
            <person name="Stajich J.E."/>
            <person name="Selbmann L."/>
        </authorList>
    </citation>
    <scope>NUCLEOTIDE SEQUENCE [LARGE SCALE GENOMIC DNA]</scope>
    <source>
        <strain evidence="2 3">CCFEE 5935</strain>
    </source>
</reference>
<feature type="signal peptide" evidence="1">
    <location>
        <begin position="1"/>
        <end position="19"/>
    </location>
</feature>
<name>A0AAV9P292_9PEZI</name>
<feature type="chain" id="PRO_5043933985" evidence="1">
    <location>
        <begin position="20"/>
        <end position="246"/>
    </location>
</feature>
<organism evidence="2 3">
    <name type="scientific">Saxophila tyrrhenica</name>
    <dbReference type="NCBI Taxonomy" id="1690608"/>
    <lineage>
        <taxon>Eukaryota</taxon>
        <taxon>Fungi</taxon>
        <taxon>Dikarya</taxon>
        <taxon>Ascomycota</taxon>
        <taxon>Pezizomycotina</taxon>
        <taxon>Dothideomycetes</taxon>
        <taxon>Dothideomycetidae</taxon>
        <taxon>Mycosphaerellales</taxon>
        <taxon>Extremaceae</taxon>
        <taxon>Saxophila</taxon>
    </lineage>
</organism>
<dbReference type="AlphaFoldDB" id="A0AAV9P292"/>
<keyword evidence="1" id="KW-0732">Signal</keyword>
<comment type="caution">
    <text evidence="2">The sequence shown here is derived from an EMBL/GenBank/DDBJ whole genome shotgun (WGS) entry which is preliminary data.</text>
</comment>
<proteinExistence type="predicted"/>
<sequence>MAVLRSLLSLTVLAGFGAAAPVIYQQTPLLTPSKVIYQQTPLLTPSNIGVLDEQEWILRVNTTFDAVNLKDKPIQPLESYGYLDFHHYSIFDPKAAAAAGKLNKSDVDCAVTQPNALLIQPGNQTTSAIIQSNATALEGTNLNPFFDFVSLSFKPLAADVDVIFIDLFSWTIKDGKAENVEELYVGFLPESDGSFLGWDLEPRAFIDGWGKGSNWVELRGYDEDFNPMPFCVDNIVVEYHKTGNDE</sequence>
<accession>A0AAV9P292</accession>
<evidence type="ECO:0000256" key="1">
    <source>
        <dbReference type="SAM" id="SignalP"/>
    </source>
</evidence>
<gene>
    <name evidence="2" type="ORF">LTR77_009180</name>
</gene>